<keyword evidence="4" id="KW-0812">Transmembrane</keyword>
<proteinExistence type="predicted"/>
<dbReference type="InterPro" id="IPR000160">
    <property type="entry name" value="GGDEF_dom"/>
</dbReference>
<dbReference type="STRING" id="477184.KYC_14457"/>
<dbReference type="eggNOG" id="COG2199">
    <property type="taxonomic scope" value="Bacteria"/>
</dbReference>
<dbReference type="EMBL" id="AGUF01000052">
    <property type="protein sequence ID" value="EHK65426.1"/>
    <property type="molecule type" value="Genomic_DNA"/>
</dbReference>
<dbReference type="OrthoDB" id="9813903at2"/>
<dbReference type="CDD" id="cd01949">
    <property type="entry name" value="GGDEF"/>
    <property type="match status" value="1"/>
</dbReference>
<evidence type="ECO:0000256" key="3">
    <source>
        <dbReference type="SAM" id="Coils"/>
    </source>
</evidence>
<dbReference type="PANTHER" id="PTHR45138:SF9">
    <property type="entry name" value="DIGUANYLATE CYCLASE DGCM-RELATED"/>
    <property type="match status" value="1"/>
</dbReference>
<dbReference type="Gene3D" id="3.30.70.270">
    <property type="match status" value="1"/>
</dbReference>
<feature type="transmembrane region" description="Helical" evidence="4">
    <location>
        <begin position="328"/>
        <end position="348"/>
    </location>
</feature>
<reference evidence="6 7" key="1">
    <citation type="journal article" date="2012" name="J. Bacteriol.">
        <title>Genome sequence of the highly efficient arsenite-oxidizing bacterium Achromobacter arsenitoxydans SY8.</title>
        <authorList>
            <person name="Li X."/>
            <person name="Hu Y."/>
            <person name="Gong J."/>
            <person name="Lin Y."/>
            <person name="Johnstone L."/>
            <person name="Rensing C."/>
            <person name="Wang G."/>
        </authorList>
    </citation>
    <scope>NUCLEOTIDE SEQUENCE [LARGE SCALE GENOMIC DNA]</scope>
    <source>
        <strain evidence="6 7">SY8</strain>
    </source>
</reference>
<dbReference type="PATRIC" id="fig|477184.5.peg.2865"/>
<comment type="catalytic activity">
    <reaction evidence="2">
        <text>2 GTP = 3',3'-c-di-GMP + 2 diphosphate</text>
        <dbReference type="Rhea" id="RHEA:24898"/>
        <dbReference type="ChEBI" id="CHEBI:33019"/>
        <dbReference type="ChEBI" id="CHEBI:37565"/>
        <dbReference type="ChEBI" id="CHEBI:58805"/>
        <dbReference type="EC" id="2.7.7.65"/>
    </reaction>
</comment>
<sequence>MLRPASASKSLERHFMTLAAGMLSLVAVLAGILLFQSWRSHGAASEARQAFGMVRATIRVMELASAERGPMNAALGSDLPVPAAVLASLDAARARTDASIADLLALYPNSPNPVDDADRAEVERIRQALDAARLVADQRIATPREQLTGQLLWDTVNGMVRVIPQWQASMLANAGLVMRNEANAPSLLSLALLASDLREQAGLLGSTYTPALTRQRKLSAEEQFRIERVLGRIQGLRALIDARMATHPDVRASQVYARMEQRYFNDGLDYLARVRDQASQQSDEPSVTMLTLSEIYVPLMASITQFRDVVLDEMERHIEGHRSAAARLLSITLGATALLVAALALALVQFRKRVIQPFALATRIIGSIASGAAPARIPPGKYAGEVEEIFSALRVLKENSAARKRLEAERDQLIADLAHMAETDHLTGLLNRRAFEKRFEAARAEWDENQPMLAFILFDIDHFKLINDTHGHASGDQALKIVADLCRKTWRQSDVVARVGGEEFAVLCRTRNAQQAIEMAERMRACICARPLTAESGAAIRLTASFGVACISWSHAESAGQLFRCADELLYLAKMNGRNQVQQRTLG</sequence>
<dbReference type="Proteomes" id="UP000003113">
    <property type="component" value="Unassembled WGS sequence"/>
</dbReference>
<keyword evidence="3" id="KW-0175">Coiled coil</keyword>
<dbReference type="EC" id="2.7.7.65" evidence="1"/>
<dbReference type="InterPro" id="IPR029787">
    <property type="entry name" value="Nucleotide_cyclase"/>
</dbReference>
<feature type="coiled-coil region" evidence="3">
    <location>
        <begin position="396"/>
        <end position="423"/>
    </location>
</feature>
<keyword evidence="4" id="KW-1133">Transmembrane helix</keyword>
<protein>
    <recommendedName>
        <fullName evidence="1">diguanylate cyclase</fullName>
        <ecNumber evidence="1">2.7.7.65</ecNumber>
    </recommendedName>
</protein>
<evidence type="ECO:0000256" key="4">
    <source>
        <dbReference type="SAM" id="Phobius"/>
    </source>
</evidence>
<dbReference type="NCBIfam" id="TIGR00254">
    <property type="entry name" value="GGDEF"/>
    <property type="match status" value="1"/>
</dbReference>
<evidence type="ECO:0000313" key="7">
    <source>
        <dbReference type="Proteomes" id="UP000003113"/>
    </source>
</evidence>
<dbReference type="InterPro" id="IPR043128">
    <property type="entry name" value="Rev_trsase/Diguanyl_cyclase"/>
</dbReference>
<evidence type="ECO:0000313" key="6">
    <source>
        <dbReference type="EMBL" id="EHK65426.1"/>
    </source>
</evidence>
<keyword evidence="7" id="KW-1185">Reference proteome</keyword>
<dbReference type="PANTHER" id="PTHR45138">
    <property type="entry name" value="REGULATORY COMPONENTS OF SENSORY TRANSDUCTION SYSTEM"/>
    <property type="match status" value="1"/>
</dbReference>
<dbReference type="GO" id="GO:0052621">
    <property type="term" value="F:diguanylate cyclase activity"/>
    <property type="evidence" value="ECO:0007669"/>
    <property type="project" value="UniProtKB-EC"/>
</dbReference>
<dbReference type="SUPFAM" id="SSF55073">
    <property type="entry name" value="Nucleotide cyclase"/>
    <property type="match status" value="1"/>
</dbReference>
<gene>
    <name evidence="6" type="ORF">KYC_14457</name>
</gene>
<comment type="caution">
    <text evidence="6">The sequence shown here is derived from an EMBL/GenBank/DDBJ whole genome shotgun (WGS) entry which is preliminary data.</text>
</comment>
<dbReference type="InterPro" id="IPR050469">
    <property type="entry name" value="Diguanylate_Cyclase"/>
</dbReference>
<dbReference type="AlphaFoldDB" id="H0F7Z3"/>
<dbReference type="FunFam" id="3.30.70.270:FF:000001">
    <property type="entry name" value="Diguanylate cyclase domain protein"/>
    <property type="match status" value="1"/>
</dbReference>
<organism evidence="6 7">
    <name type="scientific">Achromobacter arsenitoxydans SY8</name>
    <dbReference type="NCBI Taxonomy" id="477184"/>
    <lineage>
        <taxon>Bacteria</taxon>
        <taxon>Pseudomonadati</taxon>
        <taxon>Pseudomonadota</taxon>
        <taxon>Betaproteobacteria</taxon>
        <taxon>Burkholderiales</taxon>
        <taxon>Alcaligenaceae</taxon>
        <taxon>Achromobacter</taxon>
    </lineage>
</organism>
<dbReference type="Pfam" id="PF00990">
    <property type="entry name" value="GGDEF"/>
    <property type="match status" value="1"/>
</dbReference>
<dbReference type="SMART" id="SM00267">
    <property type="entry name" value="GGDEF"/>
    <property type="match status" value="1"/>
</dbReference>
<name>H0F7Z3_9BURK</name>
<evidence type="ECO:0000256" key="2">
    <source>
        <dbReference type="ARBA" id="ARBA00034247"/>
    </source>
</evidence>
<feature type="domain" description="GGDEF" evidence="5">
    <location>
        <begin position="451"/>
        <end position="586"/>
    </location>
</feature>
<evidence type="ECO:0000259" key="5">
    <source>
        <dbReference type="PROSITE" id="PS50887"/>
    </source>
</evidence>
<accession>H0F7Z3</accession>
<evidence type="ECO:0000256" key="1">
    <source>
        <dbReference type="ARBA" id="ARBA00012528"/>
    </source>
</evidence>
<dbReference type="PROSITE" id="PS50887">
    <property type="entry name" value="GGDEF"/>
    <property type="match status" value="1"/>
</dbReference>
<keyword evidence="4" id="KW-0472">Membrane</keyword>